<name>A0ABM3MIL8_GALME</name>
<feature type="transmembrane region" description="Helical" evidence="15">
    <location>
        <begin position="6"/>
        <end position="23"/>
    </location>
</feature>
<evidence type="ECO:0000256" key="14">
    <source>
        <dbReference type="RuleBase" id="RU000461"/>
    </source>
</evidence>
<evidence type="ECO:0000256" key="10">
    <source>
        <dbReference type="ARBA" id="ARBA00023002"/>
    </source>
</evidence>
<evidence type="ECO:0000256" key="6">
    <source>
        <dbReference type="ARBA" id="ARBA00022617"/>
    </source>
</evidence>
<dbReference type="Gene3D" id="1.10.630.10">
    <property type="entry name" value="Cytochrome P450"/>
    <property type="match status" value="1"/>
</dbReference>
<dbReference type="InterPro" id="IPR001128">
    <property type="entry name" value="Cyt_P450"/>
</dbReference>
<keyword evidence="15" id="KW-0812">Transmembrane</keyword>
<keyword evidence="6 14" id="KW-0349">Heme</keyword>
<dbReference type="GeneID" id="113521030"/>
<comment type="subcellular location">
    <subcellularLocation>
        <location evidence="4">Endoplasmic reticulum membrane</location>
        <topology evidence="4">Peripheral membrane protein</topology>
    </subcellularLocation>
    <subcellularLocation>
        <location evidence="3">Microsome membrane</location>
        <topology evidence="3">Peripheral membrane protein</topology>
    </subcellularLocation>
</comment>
<evidence type="ECO:0000256" key="7">
    <source>
        <dbReference type="ARBA" id="ARBA00022723"/>
    </source>
</evidence>
<dbReference type="PANTHER" id="PTHR24291">
    <property type="entry name" value="CYTOCHROME P450 FAMILY 4"/>
    <property type="match status" value="1"/>
</dbReference>
<evidence type="ECO:0000256" key="9">
    <source>
        <dbReference type="ARBA" id="ARBA00022848"/>
    </source>
</evidence>
<evidence type="ECO:0000256" key="5">
    <source>
        <dbReference type="ARBA" id="ARBA00010617"/>
    </source>
</evidence>
<keyword evidence="13 15" id="KW-0472">Membrane</keyword>
<gene>
    <name evidence="17" type="primary">LOC113521030</name>
</gene>
<dbReference type="SUPFAM" id="SSF48264">
    <property type="entry name" value="Cytochrome P450"/>
    <property type="match status" value="1"/>
</dbReference>
<sequence>MLTLYLVILLVIGIYLLIYVKGYRTRKLFAGLPTYPRLPLLGNVHWFLGGGRIIFQRLKEISEIADQKNLPFALWMGYLPLLIISDPEDVKTVTNTFIEKPYYYNFGRIWLGNGLITAPAAIWKHNIKNIGSAFNATVVDSYQPVFDAQAHNLVQQLKGEVGRKPFDIMKKYIAFITLEAICQTALGVSQISESIITTEYYNAFNNCMELLLSRGLNILQHPNIVYRLTPSYKQITKSVAILHNVSEMVMTKRTIEREKMKNNNALEANKSVSPKFKAFLDILLDLRSIDPTLTHQQIKSEVDTIIVAGQETVATTLFYIFLMIGCKPQVQEKLYNEMHSIFGDSTRPVVKEDLDRMIYCEAVIYETLRMYPPVPGVMRYADRDLQLKNCTVPKGTCCCINTWGAGRSKRVWGPDAEEYRPERWLEEKAPGHPAAFLAFSYGRRACIGKKYAMAIMKTIMAHCVRELVLVSQADKLELRIDLALRPASGHLIQVKTRQ</sequence>
<accession>A0ABM3MIL8</accession>
<dbReference type="Proteomes" id="UP001652740">
    <property type="component" value="Unplaced"/>
</dbReference>
<evidence type="ECO:0000256" key="1">
    <source>
        <dbReference type="ARBA" id="ARBA00001971"/>
    </source>
</evidence>
<reference evidence="17" key="1">
    <citation type="submission" date="2025-08" db="UniProtKB">
        <authorList>
            <consortium name="RefSeq"/>
        </authorList>
    </citation>
    <scope>IDENTIFICATION</scope>
    <source>
        <tissue evidence="17">Whole larvae</tissue>
    </source>
</reference>
<comment type="function">
    <text evidence="2">May be involved in the metabolism of insect hormones and in the breakdown of synthetic insecticides.</text>
</comment>
<evidence type="ECO:0000256" key="3">
    <source>
        <dbReference type="ARBA" id="ARBA00004174"/>
    </source>
</evidence>
<evidence type="ECO:0000256" key="8">
    <source>
        <dbReference type="ARBA" id="ARBA00022824"/>
    </source>
</evidence>
<organism evidence="16 17">
    <name type="scientific">Galleria mellonella</name>
    <name type="common">Greater wax moth</name>
    <dbReference type="NCBI Taxonomy" id="7137"/>
    <lineage>
        <taxon>Eukaryota</taxon>
        <taxon>Metazoa</taxon>
        <taxon>Ecdysozoa</taxon>
        <taxon>Arthropoda</taxon>
        <taxon>Hexapoda</taxon>
        <taxon>Insecta</taxon>
        <taxon>Pterygota</taxon>
        <taxon>Neoptera</taxon>
        <taxon>Endopterygota</taxon>
        <taxon>Lepidoptera</taxon>
        <taxon>Glossata</taxon>
        <taxon>Ditrysia</taxon>
        <taxon>Pyraloidea</taxon>
        <taxon>Pyralidae</taxon>
        <taxon>Galleriinae</taxon>
        <taxon>Galleria</taxon>
    </lineage>
</organism>
<proteinExistence type="inferred from homology"/>
<evidence type="ECO:0000313" key="16">
    <source>
        <dbReference type="Proteomes" id="UP001652740"/>
    </source>
</evidence>
<evidence type="ECO:0000256" key="2">
    <source>
        <dbReference type="ARBA" id="ARBA00003690"/>
    </source>
</evidence>
<dbReference type="PROSITE" id="PS00086">
    <property type="entry name" value="CYTOCHROME_P450"/>
    <property type="match status" value="1"/>
</dbReference>
<evidence type="ECO:0000256" key="13">
    <source>
        <dbReference type="ARBA" id="ARBA00023136"/>
    </source>
</evidence>
<keyword evidence="16" id="KW-1185">Reference proteome</keyword>
<keyword evidence="11 14" id="KW-0408">Iron</keyword>
<keyword evidence="10 14" id="KW-0560">Oxidoreductase</keyword>
<keyword evidence="9" id="KW-0492">Microsome</keyword>
<evidence type="ECO:0000313" key="17">
    <source>
        <dbReference type="RefSeq" id="XP_052751217.1"/>
    </source>
</evidence>
<dbReference type="PRINTS" id="PR00385">
    <property type="entry name" value="P450"/>
</dbReference>
<dbReference type="PANTHER" id="PTHR24291:SF189">
    <property type="entry name" value="CYTOCHROME P450 4C3-RELATED"/>
    <property type="match status" value="1"/>
</dbReference>
<dbReference type="InterPro" id="IPR002401">
    <property type="entry name" value="Cyt_P450_E_grp-I"/>
</dbReference>
<dbReference type="PRINTS" id="PR00463">
    <property type="entry name" value="EP450I"/>
</dbReference>
<comment type="similarity">
    <text evidence="5 14">Belongs to the cytochrome P450 family.</text>
</comment>
<dbReference type="Pfam" id="PF00067">
    <property type="entry name" value="p450"/>
    <property type="match status" value="1"/>
</dbReference>
<keyword evidence="15" id="KW-1133">Transmembrane helix</keyword>
<keyword evidence="8" id="KW-0256">Endoplasmic reticulum</keyword>
<protein>
    <submittedName>
        <fullName evidence="17">Cytochrome P450 4c3-like</fullName>
    </submittedName>
</protein>
<evidence type="ECO:0000256" key="15">
    <source>
        <dbReference type="SAM" id="Phobius"/>
    </source>
</evidence>
<dbReference type="InterPro" id="IPR050196">
    <property type="entry name" value="Cytochrome_P450_Monoox"/>
</dbReference>
<dbReference type="InterPro" id="IPR036396">
    <property type="entry name" value="Cyt_P450_sf"/>
</dbReference>
<dbReference type="InterPro" id="IPR017972">
    <property type="entry name" value="Cyt_P450_CS"/>
</dbReference>
<dbReference type="RefSeq" id="XP_052751217.1">
    <property type="nucleotide sequence ID" value="XM_052895257.1"/>
</dbReference>
<keyword evidence="12 14" id="KW-0503">Monooxygenase</keyword>
<evidence type="ECO:0000256" key="11">
    <source>
        <dbReference type="ARBA" id="ARBA00023004"/>
    </source>
</evidence>
<keyword evidence="7 14" id="KW-0479">Metal-binding</keyword>
<evidence type="ECO:0000256" key="12">
    <source>
        <dbReference type="ARBA" id="ARBA00023033"/>
    </source>
</evidence>
<comment type="cofactor">
    <cofactor evidence="1">
        <name>heme</name>
        <dbReference type="ChEBI" id="CHEBI:30413"/>
    </cofactor>
</comment>
<evidence type="ECO:0000256" key="4">
    <source>
        <dbReference type="ARBA" id="ARBA00004406"/>
    </source>
</evidence>